<protein>
    <submittedName>
        <fullName evidence="16">ABC-type bacteriocin transporter</fullName>
    </submittedName>
</protein>
<dbReference type="Proteomes" id="UP000070319">
    <property type="component" value="Unassembled WGS sequence"/>
</dbReference>
<dbReference type="PROSITE" id="PS00211">
    <property type="entry name" value="ABC_TRANSPORTER_1"/>
    <property type="match status" value="1"/>
</dbReference>
<feature type="transmembrane region" description="Helical" evidence="12">
    <location>
        <begin position="278"/>
        <end position="298"/>
    </location>
</feature>
<keyword evidence="5 12" id="KW-0812">Transmembrane</keyword>
<evidence type="ECO:0000256" key="8">
    <source>
        <dbReference type="ARBA" id="ARBA00022840"/>
    </source>
</evidence>
<keyword evidence="9" id="KW-1278">Translocase</keyword>
<dbReference type="FunFam" id="3.40.50.300:FF:000299">
    <property type="entry name" value="ABC transporter ATP-binding protein/permease"/>
    <property type="match status" value="1"/>
</dbReference>
<dbReference type="CDD" id="cd18570">
    <property type="entry name" value="ABC_6TM_PCAT1_LagD_like"/>
    <property type="match status" value="1"/>
</dbReference>
<keyword evidence="6" id="KW-0547">Nucleotide-binding</keyword>
<dbReference type="InterPro" id="IPR005897">
    <property type="entry name" value="Pept_C39_ABC_bacteriocin"/>
</dbReference>
<dbReference type="PROSITE" id="PS50893">
    <property type="entry name" value="ABC_TRANSPORTER_2"/>
    <property type="match status" value="1"/>
</dbReference>
<keyword evidence="3" id="KW-1003">Cell membrane</keyword>
<dbReference type="InterPro" id="IPR003439">
    <property type="entry name" value="ABC_transporter-like_ATP-bd"/>
</dbReference>
<dbReference type="AlphaFoldDB" id="A0A139LKB8"/>
<evidence type="ECO:0000256" key="5">
    <source>
        <dbReference type="ARBA" id="ARBA00022692"/>
    </source>
</evidence>
<keyword evidence="11 12" id="KW-0472">Membrane</keyword>
<dbReference type="PROSITE" id="PS50929">
    <property type="entry name" value="ABC_TM1F"/>
    <property type="match status" value="1"/>
</dbReference>
<evidence type="ECO:0000256" key="6">
    <source>
        <dbReference type="ARBA" id="ARBA00022741"/>
    </source>
</evidence>
<dbReference type="GO" id="GO:0015421">
    <property type="term" value="F:ABC-type oligopeptide transporter activity"/>
    <property type="evidence" value="ECO:0007669"/>
    <property type="project" value="TreeGrafter"/>
</dbReference>
<evidence type="ECO:0000256" key="10">
    <source>
        <dbReference type="ARBA" id="ARBA00022989"/>
    </source>
</evidence>
<dbReference type="EMBL" id="LTDF01000071">
    <property type="protein sequence ID" value="KXT51888.1"/>
    <property type="molecule type" value="Genomic_DNA"/>
</dbReference>
<feature type="transmembrane region" description="Helical" evidence="12">
    <location>
        <begin position="417"/>
        <end position="438"/>
    </location>
</feature>
<dbReference type="InterPro" id="IPR039421">
    <property type="entry name" value="Type_1_exporter"/>
</dbReference>
<feature type="domain" description="ABC transporter" evidence="13">
    <location>
        <begin position="480"/>
        <end position="715"/>
    </location>
</feature>
<comment type="caution">
    <text evidence="16">The sequence shown here is derived from an EMBL/GenBank/DDBJ whole genome shotgun (WGS) entry which is preliminary data.</text>
</comment>
<dbReference type="CDD" id="cd02418">
    <property type="entry name" value="Peptidase_C39B"/>
    <property type="match status" value="1"/>
</dbReference>
<dbReference type="RefSeq" id="WP_061435289.1">
    <property type="nucleotide sequence ID" value="NZ_KQ968691.1"/>
</dbReference>
<keyword evidence="10 12" id="KW-1133">Transmembrane helix</keyword>
<feature type="transmembrane region" description="Helical" evidence="12">
    <location>
        <begin position="163"/>
        <end position="185"/>
    </location>
</feature>
<evidence type="ECO:0000259" key="13">
    <source>
        <dbReference type="PROSITE" id="PS50893"/>
    </source>
</evidence>
<dbReference type="InterPro" id="IPR036640">
    <property type="entry name" value="ABC1_TM_sf"/>
</dbReference>
<sequence length="721" mass="80835">MKKGTKIKQHDITDCGAACLASVCAHYGLRFPVSRIRQYAFTDQKGTNVLGLIEAANKLGLSAKGVRAQFDALYTIPKPTIAHVLVNHKQLQHFVVIYKVTKTHITYMDPGDGRMHKVLHEDFRHDWTGILVLMEPEETFKKGNQQTSMSKKFLSLMAPHKSVMLQAVFGALVFSILGLSTSIYVGKITDYVLVDKNTNLLNLMGVIMLIILLLRTFIGAMKSILALKTGQRIDAALILGYYKHLLTLPQQFFDTMRVGEIISRVNDAVKIRNFINNVSLDLVVNIMILVFSLCLMFIYSWKLAVMTLISAPLFLLIFWGFNKLNRKYQRSIMESSADLESQLVESINSISTIKRFGIEEYANLKTESRFVHLLKNTYRSIYGSIMAQGGIQFVSTGITIAILWLGSILVIDQEMTPGTLMVFYSLVGYVISPIGSLISSNQTIQDALIAADRLFQIMDLEREQDNEQKIILEPDMMGDIIFENVSFRYGSRKEVFNSLNLTIEKGKTTAVIGESGSGKTTLISLLQHIYPIQSGRIRIGDYDIAQIDNRSLRRRVGTVPQQIELFAGTVVENIALGDMEPDMKRIGNLMRQLGLMDFIDRLPNGYMTQIGEHGATLSGGERQRLAIARALYKEPEILIFDEATSSLDSIAERYVKETLDALAGKGKTVIIIAHRLTTVRCADNIVVIDKGKVAETGTHSQLYDAGGSYFRLWNEQFAMFE</sequence>
<dbReference type="Gene3D" id="3.90.70.10">
    <property type="entry name" value="Cysteine proteinases"/>
    <property type="match status" value="1"/>
</dbReference>
<evidence type="ECO:0000256" key="11">
    <source>
        <dbReference type="ARBA" id="ARBA00023136"/>
    </source>
</evidence>
<dbReference type="PANTHER" id="PTHR43394:SF1">
    <property type="entry name" value="ATP-BINDING CASSETTE SUB-FAMILY B MEMBER 10, MITOCHONDRIAL"/>
    <property type="match status" value="1"/>
</dbReference>
<comment type="subcellular location">
    <subcellularLocation>
        <location evidence="1">Cell membrane</location>
        <topology evidence="1">Multi-pass membrane protein</topology>
    </subcellularLocation>
</comment>
<feature type="domain" description="ABC transmembrane type-1" evidence="14">
    <location>
        <begin position="167"/>
        <end position="446"/>
    </location>
</feature>
<accession>A0A139LKB8</accession>
<evidence type="ECO:0000313" key="16">
    <source>
        <dbReference type="EMBL" id="KXT51888.1"/>
    </source>
</evidence>
<feature type="transmembrane region" description="Helical" evidence="12">
    <location>
        <begin position="200"/>
        <end position="218"/>
    </location>
</feature>
<dbReference type="InterPro" id="IPR011527">
    <property type="entry name" value="ABC1_TM_dom"/>
</dbReference>
<dbReference type="GO" id="GO:0016887">
    <property type="term" value="F:ATP hydrolysis activity"/>
    <property type="evidence" value="ECO:0007669"/>
    <property type="project" value="InterPro"/>
</dbReference>
<dbReference type="SMART" id="SM00382">
    <property type="entry name" value="AAA"/>
    <property type="match status" value="1"/>
</dbReference>
<dbReference type="Pfam" id="PF03412">
    <property type="entry name" value="Peptidase_C39"/>
    <property type="match status" value="1"/>
</dbReference>
<dbReference type="PROSITE" id="PS50990">
    <property type="entry name" value="PEPTIDASE_C39"/>
    <property type="match status" value="1"/>
</dbReference>
<dbReference type="InterPro" id="IPR017871">
    <property type="entry name" value="ABC_transporter-like_CS"/>
</dbReference>
<evidence type="ECO:0000256" key="1">
    <source>
        <dbReference type="ARBA" id="ARBA00004651"/>
    </source>
</evidence>
<evidence type="ECO:0000256" key="4">
    <source>
        <dbReference type="ARBA" id="ARBA00022670"/>
    </source>
</evidence>
<gene>
    <name evidence="16" type="ORF">HMPREF2531_01741</name>
</gene>
<keyword evidence="7" id="KW-0378">Hydrolase</keyword>
<dbReference type="InterPro" id="IPR005074">
    <property type="entry name" value="Peptidase_C39"/>
</dbReference>
<feature type="domain" description="Peptidase C39" evidence="15">
    <location>
        <begin position="9"/>
        <end position="134"/>
    </location>
</feature>
<name>A0A139LKB8_9BACE</name>
<evidence type="ECO:0000256" key="9">
    <source>
        <dbReference type="ARBA" id="ARBA00022967"/>
    </source>
</evidence>
<keyword evidence="4" id="KW-0645">Protease</keyword>
<evidence type="ECO:0000256" key="12">
    <source>
        <dbReference type="SAM" id="Phobius"/>
    </source>
</evidence>
<dbReference type="InterPro" id="IPR027417">
    <property type="entry name" value="P-loop_NTPase"/>
</dbReference>
<feature type="transmembrane region" description="Helical" evidence="12">
    <location>
        <begin position="389"/>
        <end position="411"/>
    </location>
</feature>
<dbReference type="Gene3D" id="1.20.1560.10">
    <property type="entry name" value="ABC transporter type 1, transmembrane domain"/>
    <property type="match status" value="1"/>
</dbReference>
<dbReference type="GO" id="GO:0005524">
    <property type="term" value="F:ATP binding"/>
    <property type="evidence" value="ECO:0007669"/>
    <property type="project" value="UniProtKB-KW"/>
</dbReference>
<dbReference type="GO" id="GO:0006508">
    <property type="term" value="P:proteolysis"/>
    <property type="evidence" value="ECO:0007669"/>
    <property type="project" value="UniProtKB-KW"/>
</dbReference>
<keyword evidence="2" id="KW-0813">Transport</keyword>
<reference evidence="16 17" key="1">
    <citation type="submission" date="2016-02" db="EMBL/GenBank/DDBJ databases">
        <authorList>
            <person name="Wen L."/>
            <person name="He K."/>
            <person name="Yang H."/>
        </authorList>
    </citation>
    <scope>NUCLEOTIDE SEQUENCE [LARGE SCALE GENOMIC DNA]</scope>
    <source>
        <strain evidence="16 17">KLE1704</strain>
    </source>
</reference>
<evidence type="ECO:0000313" key="17">
    <source>
        <dbReference type="Proteomes" id="UP000070319"/>
    </source>
</evidence>
<evidence type="ECO:0000259" key="14">
    <source>
        <dbReference type="PROSITE" id="PS50929"/>
    </source>
</evidence>
<keyword evidence="8" id="KW-0067">ATP-binding</keyword>
<dbReference type="PANTHER" id="PTHR43394">
    <property type="entry name" value="ATP-DEPENDENT PERMEASE MDL1, MITOCHONDRIAL"/>
    <property type="match status" value="1"/>
</dbReference>
<dbReference type="Gene3D" id="3.40.50.300">
    <property type="entry name" value="P-loop containing nucleotide triphosphate hydrolases"/>
    <property type="match status" value="1"/>
</dbReference>
<dbReference type="GO" id="GO:0008234">
    <property type="term" value="F:cysteine-type peptidase activity"/>
    <property type="evidence" value="ECO:0007669"/>
    <property type="project" value="InterPro"/>
</dbReference>
<dbReference type="NCBIfam" id="TIGR01193">
    <property type="entry name" value="bacteriocin_ABC"/>
    <property type="match status" value="1"/>
</dbReference>
<dbReference type="PATRIC" id="fig|329854.7.peg.1771"/>
<dbReference type="SUPFAM" id="SSF90123">
    <property type="entry name" value="ABC transporter transmembrane region"/>
    <property type="match status" value="1"/>
</dbReference>
<dbReference type="GO" id="GO:0005886">
    <property type="term" value="C:plasma membrane"/>
    <property type="evidence" value="ECO:0007669"/>
    <property type="project" value="UniProtKB-SubCell"/>
</dbReference>
<dbReference type="SUPFAM" id="SSF52540">
    <property type="entry name" value="P-loop containing nucleoside triphosphate hydrolases"/>
    <property type="match status" value="1"/>
</dbReference>
<dbReference type="GO" id="GO:0043214">
    <property type="term" value="F:ABC-type bacteriocin transporter activity"/>
    <property type="evidence" value="ECO:0007669"/>
    <property type="project" value="InterPro"/>
</dbReference>
<evidence type="ECO:0000256" key="7">
    <source>
        <dbReference type="ARBA" id="ARBA00022801"/>
    </source>
</evidence>
<evidence type="ECO:0000256" key="2">
    <source>
        <dbReference type="ARBA" id="ARBA00022448"/>
    </source>
</evidence>
<evidence type="ECO:0000259" key="15">
    <source>
        <dbReference type="PROSITE" id="PS50990"/>
    </source>
</evidence>
<proteinExistence type="predicted"/>
<dbReference type="InterPro" id="IPR003593">
    <property type="entry name" value="AAA+_ATPase"/>
</dbReference>
<evidence type="ECO:0000256" key="3">
    <source>
        <dbReference type="ARBA" id="ARBA00022475"/>
    </source>
</evidence>
<dbReference type="Pfam" id="PF00005">
    <property type="entry name" value="ABC_tran"/>
    <property type="match status" value="1"/>
</dbReference>
<organism evidence="16">
    <name type="scientific">Bacteroides intestinalis</name>
    <dbReference type="NCBI Taxonomy" id="329854"/>
    <lineage>
        <taxon>Bacteria</taxon>
        <taxon>Pseudomonadati</taxon>
        <taxon>Bacteroidota</taxon>
        <taxon>Bacteroidia</taxon>
        <taxon>Bacteroidales</taxon>
        <taxon>Bacteroidaceae</taxon>
        <taxon>Bacteroides</taxon>
    </lineage>
</organism>
<feature type="transmembrane region" description="Helical" evidence="12">
    <location>
        <begin position="304"/>
        <end position="321"/>
    </location>
</feature>
<dbReference type="Pfam" id="PF00664">
    <property type="entry name" value="ABC_membrane"/>
    <property type="match status" value="1"/>
</dbReference>